<protein>
    <submittedName>
        <fullName evidence="1">Uncharacterized protein</fullName>
    </submittedName>
</protein>
<organism evidence="1 2">
    <name type="scientific">Victivallis vadensis</name>
    <dbReference type="NCBI Taxonomy" id="172901"/>
    <lineage>
        <taxon>Bacteria</taxon>
        <taxon>Pseudomonadati</taxon>
        <taxon>Lentisphaerota</taxon>
        <taxon>Lentisphaeria</taxon>
        <taxon>Victivallales</taxon>
        <taxon>Victivallaceae</taxon>
        <taxon>Victivallis</taxon>
    </lineage>
</organism>
<accession>A0A848APN1</accession>
<proteinExistence type="predicted"/>
<reference evidence="1 2" key="1">
    <citation type="submission" date="2020-04" db="EMBL/GenBank/DDBJ databases">
        <authorList>
            <person name="Hitch T.C.A."/>
            <person name="Wylensek D."/>
            <person name="Clavel T."/>
        </authorList>
    </citation>
    <scope>NUCLEOTIDE SEQUENCE [LARGE SCALE GENOMIC DNA]</scope>
    <source>
        <strain evidence="1 2">COR2-253-APC-1A</strain>
    </source>
</reference>
<dbReference type="AlphaFoldDB" id="A0A848APN1"/>
<name>A0A848APN1_9BACT</name>
<comment type="caution">
    <text evidence="1">The sequence shown here is derived from an EMBL/GenBank/DDBJ whole genome shotgun (WGS) entry which is preliminary data.</text>
</comment>
<evidence type="ECO:0000313" key="1">
    <source>
        <dbReference type="EMBL" id="NMD85245.1"/>
    </source>
</evidence>
<evidence type="ECO:0000313" key="2">
    <source>
        <dbReference type="Proteomes" id="UP000576225"/>
    </source>
</evidence>
<sequence>MTDRLCLTDPEWQSKELVGEAEMWKKAGILRASKRYTTVDCDCDEQLHQADVMEFERDGKTKYMAFCALTGGAREVKEEELIGYTFQPAKVAELFHSLFRCRADVEMIIPGRLWKMGRSGVPVAGRSRDIYFTPRLNDDPQDIYSKLPDTKTPLLIVGSSRYSKSPDNPYDDNRIVSVDTILMIQDDKWALDMEWLHQLACDGPDEEPEPETRDATATTVGAMKKALHEYLETQYRHYCHELSRGNGSQLLKPITQEYLAERIGKSKPRVSALLELKVKFEKCKHPEIRAMWDASHDLELMIAYGNKHWGSRRRTA</sequence>
<gene>
    <name evidence="1" type="ORF">HF882_01460</name>
</gene>
<dbReference type="EMBL" id="JABAEW010000002">
    <property type="protein sequence ID" value="NMD85245.1"/>
    <property type="molecule type" value="Genomic_DNA"/>
</dbReference>
<dbReference type="Proteomes" id="UP000576225">
    <property type="component" value="Unassembled WGS sequence"/>
</dbReference>
<dbReference type="RefSeq" id="WP_168961315.1">
    <property type="nucleotide sequence ID" value="NZ_CALXNT010000088.1"/>
</dbReference>